<dbReference type="InterPro" id="IPR000421">
    <property type="entry name" value="FA58C"/>
</dbReference>
<dbReference type="EMBL" id="JARVCO010000012">
    <property type="protein sequence ID" value="MDZ8120006.1"/>
    <property type="molecule type" value="Genomic_DNA"/>
</dbReference>
<dbReference type="InterPro" id="IPR006101">
    <property type="entry name" value="Glyco_hydro_2"/>
</dbReference>
<dbReference type="Pfam" id="PF00703">
    <property type="entry name" value="Glyco_hydro_2"/>
    <property type="match status" value="1"/>
</dbReference>
<evidence type="ECO:0000259" key="5">
    <source>
        <dbReference type="Pfam" id="PF00754"/>
    </source>
</evidence>
<feature type="domain" description="Glycosyl hydrolases family 2 sugar binding" evidence="7">
    <location>
        <begin position="54"/>
        <end position="177"/>
    </location>
</feature>
<accession>A0ABU5N0N6</accession>
<evidence type="ECO:0000313" key="10">
    <source>
        <dbReference type="Proteomes" id="UP001290861"/>
    </source>
</evidence>
<dbReference type="Pfam" id="PF00754">
    <property type="entry name" value="F5_F8_type_C"/>
    <property type="match status" value="1"/>
</dbReference>
<sequence>MEKRLYLAGIVTLLAGMVFGFEYEPYWPGTEIQNDNWLYLERDTDQLPMDADRVYQPVTLPHTWNALDTLETKKYRQAASWYRKNLMITPEQLKQRLYLRFGAAGQEAKVYLNGEELGAHRGGYSAFTFELTGKLKAGENRIDVWVSNKIKNDLIPQSADYNFYGGLYRSVQLITAPEVSISRKHFGGPGYRVWSEQVGDDSADMNVTVQVDNGSSKASSVTVAARVLDLDGRPVSTGRADVQVKGGETRAVDLKMDDVKNPRLWSPEHPELYRVEIALSQNGRILDSVVVNHGFRWFKFTADQGFFLNGKSYKLHGTNRHQDYYRKGNALPLDQHLADVKLMKEAGVNWLRMAHYQQNDYFVQLCDQLGILVWEEIPYVNKGKPELIEPVMHSMMKDLIEQHFNHPAIILWGMGNETWMKDRGDGYAHNYDLIKGVRDLVHREDPVRKTVFVIGDRNYASELKVVGLMDVFGYNLYRGWYGSTGYQSLTDRLNELHAMNPDTPLILSEYGAGSDLAVHTEKPRQQDFSIEYQNDFLESHLDQIEKLDWLAGANQWAFCDFGAAHRGDSIPHVNQKGLVTFDRQKKDAFYLFKSRWSTEPVVYIESPFWTERSGKPKKTYRVFSNMDTVEFFHNGRSLGKQTEGFRWAVTLVDGENTLLAKGVSGDVQLEHGFSVRFGDKEAKYLVRASAEEAANPASHLVDGNLNTRWGAEGEQTIDLDLKKISLVNGVKIKFYKGESRTYKLEIKGSSGGKKSTVLFAGESRPDAELQTFLFDRQQELRYLQVFAKGNNENNWNSYYEIIPIVTLEKQNKNLYETIGEEFAQ</sequence>
<evidence type="ECO:0000256" key="3">
    <source>
        <dbReference type="ARBA" id="ARBA00023295"/>
    </source>
</evidence>
<dbReference type="InterPro" id="IPR036156">
    <property type="entry name" value="Beta-gal/glucu_dom_sf"/>
</dbReference>
<dbReference type="PANTHER" id="PTHR42732:SF1">
    <property type="entry name" value="BETA-MANNOSIDASE"/>
    <property type="match status" value="1"/>
</dbReference>
<feature type="domain" description="Glycoside hydrolase family 2 immunoglobulin-like beta-sandwich" evidence="4">
    <location>
        <begin position="199"/>
        <end position="296"/>
    </location>
</feature>
<dbReference type="InterPro" id="IPR006104">
    <property type="entry name" value="Glyco_hydro_2_N"/>
</dbReference>
<evidence type="ECO:0000313" key="9">
    <source>
        <dbReference type="EMBL" id="MDZ8120006.1"/>
    </source>
</evidence>
<protein>
    <submittedName>
        <fullName evidence="9">Glycoside hydrolase family 2 TIM barrel-domain containing protein</fullName>
    </submittedName>
</protein>
<dbReference type="PRINTS" id="PR00132">
    <property type="entry name" value="GLHYDRLASE2"/>
</dbReference>
<dbReference type="Gene3D" id="3.20.20.80">
    <property type="entry name" value="Glycosidases"/>
    <property type="match status" value="1"/>
</dbReference>
<dbReference type="InterPro" id="IPR006102">
    <property type="entry name" value="Ig-like_GH2"/>
</dbReference>
<dbReference type="SUPFAM" id="SSF49785">
    <property type="entry name" value="Galactose-binding domain-like"/>
    <property type="match status" value="2"/>
</dbReference>
<comment type="caution">
    <text evidence="9">The sequence shown here is derived from an EMBL/GenBank/DDBJ whole genome shotgun (WGS) entry which is preliminary data.</text>
</comment>
<dbReference type="Gene3D" id="2.60.40.10">
    <property type="entry name" value="Immunoglobulins"/>
    <property type="match status" value="2"/>
</dbReference>
<dbReference type="SUPFAM" id="SSF49303">
    <property type="entry name" value="beta-Galactosidase/glucuronidase domain"/>
    <property type="match status" value="1"/>
</dbReference>
<dbReference type="InterPro" id="IPR006103">
    <property type="entry name" value="Glyco_hydro_2_cat"/>
</dbReference>
<feature type="domain" description="DUF4982" evidence="8">
    <location>
        <begin position="621"/>
        <end position="663"/>
    </location>
</feature>
<dbReference type="Pfam" id="PF16355">
    <property type="entry name" value="DUF4982"/>
    <property type="match status" value="1"/>
</dbReference>
<evidence type="ECO:0000256" key="2">
    <source>
        <dbReference type="ARBA" id="ARBA00022801"/>
    </source>
</evidence>
<evidence type="ECO:0000259" key="4">
    <source>
        <dbReference type="Pfam" id="PF00703"/>
    </source>
</evidence>
<proteinExistence type="inferred from homology"/>
<organism evidence="9 10">
    <name type="scientific">Pontiella agarivorans</name>
    <dbReference type="NCBI Taxonomy" id="3038953"/>
    <lineage>
        <taxon>Bacteria</taxon>
        <taxon>Pseudomonadati</taxon>
        <taxon>Kiritimatiellota</taxon>
        <taxon>Kiritimatiellia</taxon>
        <taxon>Kiritimatiellales</taxon>
        <taxon>Pontiellaceae</taxon>
        <taxon>Pontiella</taxon>
    </lineage>
</organism>
<dbReference type="Gene3D" id="2.60.120.260">
    <property type="entry name" value="Galactose-binding domain-like"/>
    <property type="match status" value="2"/>
</dbReference>
<evidence type="ECO:0000259" key="8">
    <source>
        <dbReference type="Pfam" id="PF16355"/>
    </source>
</evidence>
<feature type="domain" description="Glycoside hydrolase family 2 catalytic" evidence="6">
    <location>
        <begin position="303"/>
        <end position="597"/>
    </location>
</feature>
<keyword evidence="2 9" id="KW-0378">Hydrolase</keyword>
<keyword evidence="3" id="KW-0326">Glycosidase</keyword>
<comment type="similarity">
    <text evidence="1">Belongs to the glycosyl hydrolase 2 family.</text>
</comment>
<dbReference type="InterPro" id="IPR017853">
    <property type="entry name" value="GH"/>
</dbReference>
<dbReference type="Pfam" id="PF02836">
    <property type="entry name" value="Glyco_hydro_2_C"/>
    <property type="match status" value="1"/>
</dbReference>
<evidence type="ECO:0000259" key="6">
    <source>
        <dbReference type="Pfam" id="PF02836"/>
    </source>
</evidence>
<dbReference type="Proteomes" id="UP001290861">
    <property type="component" value="Unassembled WGS sequence"/>
</dbReference>
<name>A0ABU5N0N6_9BACT</name>
<evidence type="ECO:0000256" key="1">
    <source>
        <dbReference type="ARBA" id="ARBA00007401"/>
    </source>
</evidence>
<gene>
    <name evidence="9" type="ORF">P9H32_15350</name>
</gene>
<reference evidence="9 10" key="1">
    <citation type="journal article" date="2024" name="Appl. Environ. Microbiol.">
        <title>Pontiella agarivorans sp. nov., a novel marine anaerobic bacterium capable of degrading macroalgal polysaccharides and fixing nitrogen.</title>
        <authorList>
            <person name="Liu N."/>
            <person name="Kivenson V."/>
            <person name="Peng X."/>
            <person name="Cui Z."/>
            <person name="Lankiewicz T.S."/>
            <person name="Gosselin K.M."/>
            <person name="English C.J."/>
            <person name="Blair E.M."/>
            <person name="O'Malley M.A."/>
            <person name="Valentine D.L."/>
        </authorList>
    </citation>
    <scope>NUCLEOTIDE SEQUENCE [LARGE SCALE GENOMIC DNA]</scope>
    <source>
        <strain evidence="9 10">NLcol2</strain>
    </source>
</reference>
<dbReference type="PANTHER" id="PTHR42732">
    <property type="entry name" value="BETA-GALACTOSIDASE"/>
    <property type="match status" value="1"/>
</dbReference>
<dbReference type="GO" id="GO:0016787">
    <property type="term" value="F:hydrolase activity"/>
    <property type="evidence" value="ECO:0007669"/>
    <property type="project" value="UniProtKB-KW"/>
</dbReference>
<dbReference type="InterPro" id="IPR032311">
    <property type="entry name" value="DUF4982"/>
</dbReference>
<dbReference type="SUPFAM" id="SSF51445">
    <property type="entry name" value="(Trans)glycosidases"/>
    <property type="match status" value="1"/>
</dbReference>
<dbReference type="InterPro" id="IPR013783">
    <property type="entry name" value="Ig-like_fold"/>
</dbReference>
<keyword evidence="10" id="KW-1185">Reference proteome</keyword>
<evidence type="ECO:0000259" key="7">
    <source>
        <dbReference type="Pfam" id="PF02837"/>
    </source>
</evidence>
<dbReference type="InterPro" id="IPR051913">
    <property type="entry name" value="GH2_Domain-Containing"/>
</dbReference>
<dbReference type="InterPro" id="IPR008979">
    <property type="entry name" value="Galactose-bd-like_sf"/>
</dbReference>
<feature type="domain" description="F5/8 type C" evidence="5">
    <location>
        <begin position="688"/>
        <end position="801"/>
    </location>
</feature>
<dbReference type="Pfam" id="PF02837">
    <property type="entry name" value="Glyco_hydro_2_N"/>
    <property type="match status" value="1"/>
</dbReference>